<dbReference type="KEGG" id="vg:16834850"/>
<evidence type="ECO:0000313" key="2">
    <source>
        <dbReference type="Proteomes" id="UP000016711"/>
    </source>
</evidence>
<dbReference type="RefSeq" id="YP_008530957.1">
    <property type="nucleotide sequence ID" value="NC_022328.1"/>
</dbReference>
<keyword evidence="1" id="KW-0378">Hydrolase</keyword>
<proteinExistence type="predicted"/>
<dbReference type="GeneID" id="16834850"/>
<dbReference type="GO" id="GO:0004519">
    <property type="term" value="F:endonuclease activity"/>
    <property type="evidence" value="ECO:0007669"/>
    <property type="project" value="UniProtKB-KW"/>
</dbReference>
<dbReference type="OrthoDB" id="29154at10239"/>
<accession>T2A822</accession>
<name>T2A822_9CAUD</name>
<dbReference type="EMBL" id="KF279411">
    <property type="protein sequence ID" value="AGU91990.1"/>
    <property type="molecule type" value="Genomic_DNA"/>
</dbReference>
<organism evidence="1 2">
    <name type="scientific">Mycobacterium phage Adawi</name>
    <dbReference type="NCBI Taxonomy" id="1354507"/>
    <lineage>
        <taxon>Viruses</taxon>
        <taxon>Duplodnaviria</taxon>
        <taxon>Heunggongvirae</taxon>
        <taxon>Uroviricota</taxon>
        <taxon>Caudoviricetes</taxon>
        <taxon>Bclasvirinae</taxon>
        <taxon>Coopervirus</taxon>
        <taxon>Coopervirus adawi</taxon>
    </lineage>
</organism>
<protein>
    <submittedName>
        <fullName evidence="1">HNH endonuclease</fullName>
    </submittedName>
</protein>
<dbReference type="Proteomes" id="UP000016711">
    <property type="component" value="Segment"/>
</dbReference>
<keyword evidence="1" id="KW-0255">Endonuclease</keyword>
<keyword evidence="2" id="KW-1185">Reference proteome</keyword>
<sequence>MPSLGERQYAAIRTLELRHGVAIGLPTRAEVMPRPQEGRHARLSMRVRSTGDQWVLMIKDQTGPGKHRPGFPRFNLDMTLAEIAARDAGCIT</sequence>
<reference evidence="1 2" key="1">
    <citation type="submission" date="2013-06" db="EMBL/GenBank/DDBJ databases">
        <authorList>
            <person name="Adawi E.C."/>
            <person name="Merrill C.A."/>
            <person name="Sargent C.J."/>
            <person name="Fisher J.N."/>
            <person name="Gardner A.V."/>
            <person name="Lunt B.L."/>
            <person name="Merrill B.D."/>
            <person name="Breakwell D.P."/>
            <person name="Burnett S.H."/>
            <person name="Grose J.H."/>
        </authorList>
    </citation>
    <scope>NUCLEOTIDE SEQUENCE [LARGE SCALE GENOMIC DNA]</scope>
</reference>
<keyword evidence="1" id="KW-0540">Nuclease</keyword>
<gene>
    <name evidence="1" type="ORF">ADAWI_77</name>
</gene>
<evidence type="ECO:0000313" key="1">
    <source>
        <dbReference type="EMBL" id="AGU91990.1"/>
    </source>
</evidence>